<dbReference type="Proteomes" id="UP000701801">
    <property type="component" value="Unassembled WGS sequence"/>
</dbReference>
<evidence type="ECO:0000313" key="1">
    <source>
        <dbReference type="EMBL" id="CAG8971779.1"/>
    </source>
</evidence>
<comment type="caution">
    <text evidence="1">The sequence shown here is derived from an EMBL/GenBank/DDBJ whole genome shotgun (WGS) entry which is preliminary data.</text>
</comment>
<reference evidence="1" key="1">
    <citation type="submission" date="2021-07" db="EMBL/GenBank/DDBJ databases">
        <authorList>
            <person name="Durling M."/>
        </authorList>
    </citation>
    <scope>NUCLEOTIDE SEQUENCE</scope>
</reference>
<organism evidence="1 2">
    <name type="scientific">Hymenoscyphus albidus</name>
    <dbReference type="NCBI Taxonomy" id="595503"/>
    <lineage>
        <taxon>Eukaryota</taxon>
        <taxon>Fungi</taxon>
        <taxon>Dikarya</taxon>
        <taxon>Ascomycota</taxon>
        <taxon>Pezizomycotina</taxon>
        <taxon>Leotiomycetes</taxon>
        <taxon>Helotiales</taxon>
        <taxon>Helotiaceae</taxon>
        <taxon>Hymenoscyphus</taxon>
    </lineage>
</organism>
<dbReference type="EMBL" id="CAJVRM010000028">
    <property type="protein sequence ID" value="CAG8971779.1"/>
    <property type="molecule type" value="Genomic_DNA"/>
</dbReference>
<dbReference type="AlphaFoldDB" id="A0A9N9LAR3"/>
<dbReference type="OrthoDB" id="9809010at2759"/>
<evidence type="ECO:0000313" key="2">
    <source>
        <dbReference type="Proteomes" id="UP000701801"/>
    </source>
</evidence>
<sequence length="216" mass="25042">MIAMEIDRFRSRPEYKWLEETLIGAKLYFRTYQSRVPFVEIEVPRLVREAIEELRKVHETESWDWVVHMGIYEAALKYLNRKTIEYPFTAPPQYGKPEMYKGFTNIAPAPASLDPLLPPNASQSDDNLQVENKTLLSIIQQKDQELRIKDEDLALKDQELAAKNREIAVKNAQLLAREQELRQKDGFVASLMESLNAAQGIIHGRMQLDGERLWQG</sequence>
<name>A0A9N9LAR3_9HELO</name>
<accession>A0A9N9LAR3</accession>
<gene>
    <name evidence="1" type="ORF">HYALB_00001888</name>
</gene>
<keyword evidence="2" id="KW-1185">Reference proteome</keyword>
<protein>
    <submittedName>
        <fullName evidence="1">Uncharacterized protein</fullName>
    </submittedName>
</protein>
<proteinExistence type="predicted"/>